<feature type="transmembrane region" description="Helical" evidence="1">
    <location>
        <begin position="73"/>
        <end position="92"/>
    </location>
</feature>
<gene>
    <name evidence="2" type="ORF">HFA01_05970</name>
</gene>
<dbReference type="AlphaFoldDB" id="A0A511WMP5"/>
<keyword evidence="1" id="KW-0812">Transmembrane</keyword>
<dbReference type="RefSeq" id="WP_146813076.1">
    <property type="nucleotide sequence ID" value="NZ_BJYD01000004.1"/>
</dbReference>
<evidence type="ECO:0000313" key="2">
    <source>
        <dbReference type="EMBL" id="GEN52335.1"/>
    </source>
</evidence>
<name>A0A511WMP5_9BACI</name>
<dbReference type="Proteomes" id="UP000321886">
    <property type="component" value="Unassembled WGS sequence"/>
</dbReference>
<evidence type="ECO:0000313" key="3">
    <source>
        <dbReference type="Proteomes" id="UP000321886"/>
    </source>
</evidence>
<dbReference type="OrthoDB" id="2941117at2"/>
<evidence type="ECO:0000256" key="1">
    <source>
        <dbReference type="SAM" id="Phobius"/>
    </source>
</evidence>
<comment type="caution">
    <text evidence="2">The sequence shown here is derived from an EMBL/GenBank/DDBJ whole genome shotgun (WGS) entry which is preliminary data.</text>
</comment>
<keyword evidence="3" id="KW-1185">Reference proteome</keyword>
<keyword evidence="1" id="KW-0472">Membrane</keyword>
<reference evidence="2 3" key="1">
    <citation type="submission" date="2019-07" db="EMBL/GenBank/DDBJ databases">
        <title>Whole genome shotgun sequence of Halobacillus faecis NBRC 103569.</title>
        <authorList>
            <person name="Hosoyama A."/>
            <person name="Uohara A."/>
            <person name="Ohji S."/>
            <person name="Ichikawa N."/>
        </authorList>
    </citation>
    <scope>NUCLEOTIDE SEQUENCE [LARGE SCALE GENOMIC DNA]</scope>
    <source>
        <strain evidence="2 3">NBRC 103569</strain>
    </source>
</reference>
<sequence length="97" mass="11117">MLKFICYFSANIFVLISPFFSTETVSNDQELENVTLGFPFEFVIQDQTYFTPPYPYETGLATPLEHPTTFNPLLLLASLFIANGLVYVAFFIRKLMT</sequence>
<organism evidence="2 3">
    <name type="scientific">Halobacillus faecis</name>
    <dbReference type="NCBI Taxonomy" id="360184"/>
    <lineage>
        <taxon>Bacteria</taxon>
        <taxon>Bacillati</taxon>
        <taxon>Bacillota</taxon>
        <taxon>Bacilli</taxon>
        <taxon>Bacillales</taxon>
        <taxon>Bacillaceae</taxon>
        <taxon>Halobacillus</taxon>
    </lineage>
</organism>
<accession>A0A511WMP5</accession>
<keyword evidence="1" id="KW-1133">Transmembrane helix</keyword>
<proteinExistence type="predicted"/>
<protein>
    <submittedName>
        <fullName evidence="2">Uncharacterized protein</fullName>
    </submittedName>
</protein>
<dbReference type="EMBL" id="BJYD01000004">
    <property type="protein sequence ID" value="GEN52335.1"/>
    <property type="molecule type" value="Genomic_DNA"/>
</dbReference>